<keyword evidence="3" id="KW-0677">Repeat</keyword>
<evidence type="ECO:0000313" key="9">
    <source>
        <dbReference type="EMBL" id="RWS20196.1"/>
    </source>
</evidence>
<evidence type="ECO:0000256" key="2">
    <source>
        <dbReference type="ARBA" id="ARBA00022729"/>
    </source>
</evidence>
<evidence type="ECO:0000256" key="1">
    <source>
        <dbReference type="ARBA" id="ARBA00022536"/>
    </source>
</evidence>
<keyword evidence="5" id="KW-1015">Disulfide bond</keyword>
<keyword evidence="1 7" id="KW-0245">EGF-like domain</keyword>
<comment type="caution">
    <text evidence="9">The sequence shown here is derived from an EMBL/GenBank/DDBJ whole genome shotgun (WGS) entry which is preliminary data.</text>
</comment>
<evidence type="ECO:0000313" key="10">
    <source>
        <dbReference type="Proteomes" id="UP000288716"/>
    </source>
</evidence>
<feature type="non-terminal residue" evidence="9">
    <location>
        <position position="244"/>
    </location>
</feature>
<organism evidence="9 10">
    <name type="scientific">Leptotrombidium deliense</name>
    <dbReference type="NCBI Taxonomy" id="299467"/>
    <lineage>
        <taxon>Eukaryota</taxon>
        <taxon>Metazoa</taxon>
        <taxon>Ecdysozoa</taxon>
        <taxon>Arthropoda</taxon>
        <taxon>Chelicerata</taxon>
        <taxon>Arachnida</taxon>
        <taxon>Acari</taxon>
        <taxon>Acariformes</taxon>
        <taxon>Trombidiformes</taxon>
        <taxon>Prostigmata</taxon>
        <taxon>Anystina</taxon>
        <taxon>Parasitengona</taxon>
        <taxon>Trombiculoidea</taxon>
        <taxon>Trombiculidae</taxon>
        <taxon>Leptotrombidium</taxon>
    </lineage>
</organism>
<keyword evidence="10" id="KW-1185">Reference proteome</keyword>
<name>A0A443RXW3_9ACAR</name>
<dbReference type="EMBL" id="NCKV01019368">
    <property type="protein sequence ID" value="RWS20196.1"/>
    <property type="molecule type" value="Genomic_DNA"/>
</dbReference>
<dbReference type="PROSITE" id="PS01187">
    <property type="entry name" value="EGF_CA"/>
    <property type="match status" value="1"/>
</dbReference>
<dbReference type="STRING" id="299467.A0A443RXW3"/>
<keyword evidence="2" id="KW-0732">Signal</keyword>
<dbReference type="Proteomes" id="UP000288716">
    <property type="component" value="Unassembled WGS sequence"/>
</dbReference>
<dbReference type="InterPro" id="IPR001881">
    <property type="entry name" value="EGF-like_Ca-bd_dom"/>
</dbReference>
<dbReference type="PROSITE" id="PS01186">
    <property type="entry name" value="EGF_2"/>
    <property type="match status" value="1"/>
</dbReference>
<proteinExistence type="predicted"/>
<dbReference type="InterPro" id="IPR049883">
    <property type="entry name" value="NOTCH1_EGF-like"/>
</dbReference>
<accession>A0A443RXW3</accession>
<dbReference type="Pfam" id="PF07645">
    <property type="entry name" value="EGF_CA"/>
    <property type="match status" value="3"/>
</dbReference>
<protein>
    <submittedName>
        <fullName evidence="9">Fibulin-1-like isoform X4</fullName>
    </submittedName>
</protein>
<keyword evidence="6" id="KW-0325">Glycoprotein</keyword>
<dbReference type="VEuPathDB" id="VectorBase:LDEU011844"/>
<evidence type="ECO:0000256" key="3">
    <source>
        <dbReference type="ARBA" id="ARBA00022737"/>
    </source>
</evidence>
<dbReference type="PROSITE" id="PS50026">
    <property type="entry name" value="EGF_3"/>
    <property type="match status" value="1"/>
</dbReference>
<dbReference type="SUPFAM" id="SSF57184">
    <property type="entry name" value="Growth factor receptor domain"/>
    <property type="match status" value="2"/>
</dbReference>
<gene>
    <name evidence="9" type="ORF">B4U80_05929</name>
</gene>
<evidence type="ECO:0000256" key="5">
    <source>
        <dbReference type="ARBA" id="ARBA00023157"/>
    </source>
</evidence>
<reference evidence="9 10" key="1">
    <citation type="journal article" date="2018" name="Gigascience">
        <title>Genomes of trombidid mites reveal novel predicted allergens and laterally-transferred genes associated with secondary metabolism.</title>
        <authorList>
            <person name="Dong X."/>
            <person name="Chaisiri K."/>
            <person name="Xia D."/>
            <person name="Armstrong S.D."/>
            <person name="Fang Y."/>
            <person name="Donnelly M.J."/>
            <person name="Kadowaki T."/>
            <person name="McGarry J.W."/>
            <person name="Darby A.C."/>
            <person name="Makepeace B.L."/>
        </authorList>
    </citation>
    <scope>NUCLEOTIDE SEQUENCE [LARGE SCALE GENOMIC DNA]</scope>
    <source>
        <strain evidence="9">UoL-UT</strain>
    </source>
</reference>
<dbReference type="AlphaFoldDB" id="A0A443RXW3"/>
<dbReference type="PANTHER" id="PTHR24039">
    <property type="entry name" value="FIBRILLIN-RELATED"/>
    <property type="match status" value="1"/>
</dbReference>
<dbReference type="InterPro" id="IPR018097">
    <property type="entry name" value="EGF_Ca-bd_CS"/>
</dbReference>
<evidence type="ECO:0000256" key="4">
    <source>
        <dbReference type="ARBA" id="ARBA00022837"/>
    </source>
</evidence>
<evidence type="ECO:0000256" key="6">
    <source>
        <dbReference type="ARBA" id="ARBA00023180"/>
    </source>
</evidence>
<dbReference type="PANTHER" id="PTHR24039:SF28">
    <property type="entry name" value="EGF-LIKE DOMAIN-CONTAINING PROTEIN"/>
    <property type="match status" value="1"/>
</dbReference>
<feature type="domain" description="EGF-like" evidence="8">
    <location>
        <begin position="200"/>
        <end position="240"/>
    </location>
</feature>
<comment type="caution">
    <text evidence="7">Lacks conserved residue(s) required for the propagation of feature annotation.</text>
</comment>
<dbReference type="InterPro" id="IPR000742">
    <property type="entry name" value="EGF"/>
</dbReference>
<dbReference type="FunFam" id="2.10.25.10:FF:000038">
    <property type="entry name" value="Fibrillin 2"/>
    <property type="match status" value="1"/>
</dbReference>
<dbReference type="CDD" id="cd00054">
    <property type="entry name" value="EGF_CA"/>
    <property type="match status" value="1"/>
</dbReference>
<dbReference type="OrthoDB" id="19903at2759"/>
<dbReference type="Gene3D" id="2.10.25.10">
    <property type="entry name" value="Laminin"/>
    <property type="match status" value="3"/>
</dbReference>
<dbReference type="SMART" id="SM00181">
    <property type="entry name" value="EGF"/>
    <property type="match status" value="3"/>
</dbReference>
<dbReference type="GO" id="GO:0005509">
    <property type="term" value="F:calcium ion binding"/>
    <property type="evidence" value="ECO:0007669"/>
    <property type="project" value="InterPro"/>
</dbReference>
<sequence>YISIKIVVETSTAAINLTLSVNENTSSADTYANGLKRNTKCDEGFTFNFETGLCIDIRCDDGFQYYNETKICEDIDECKLPEKVCSSWQQCLNTNGSFLCENIQCEPGFEANDNGECKEIKCSKGRIVDKKTNNCVNFNVCESNPCEVGKECVNTIGSYECRELKKCEPGLEKLMGQCVDIDECKRFQHNCSADRRTCEDVDECVGIISCMLPKSHCKNTIGGHECVCPPGYKETIDDCIATDL</sequence>
<evidence type="ECO:0000259" key="8">
    <source>
        <dbReference type="PROSITE" id="PS50026"/>
    </source>
</evidence>
<feature type="non-terminal residue" evidence="9">
    <location>
        <position position="1"/>
    </location>
</feature>
<dbReference type="SMART" id="SM00179">
    <property type="entry name" value="EGF_CA"/>
    <property type="match status" value="3"/>
</dbReference>
<dbReference type="InterPro" id="IPR009030">
    <property type="entry name" value="Growth_fac_rcpt_cys_sf"/>
</dbReference>
<keyword evidence="4" id="KW-0106">Calcium</keyword>
<evidence type="ECO:0000256" key="7">
    <source>
        <dbReference type="PROSITE-ProRule" id="PRU00076"/>
    </source>
</evidence>